<dbReference type="PANTHER" id="PTHR12827">
    <property type="entry name" value="MEIOTIC CHECKPOINT REGULATOR TSG24 FAMILY MEMBER"/>
    <property type="match status" value="1"/>
</dbReference>
<dbReference type="GO" id="GO:0060090">
    <property type="term" value="F:molecular adaptor activity"/>
    <property type="evidence" value="ECO:0007669"/>
    <property type="project" value="TreeGrafter"/>
</dbReference>
<dbReference type="AlphaFoldDB" id="A0A1I8GH65"/>
<dbReference type="GO" id="GO:0051301">
    <property type="term" value="P:cell division"/>
    <property type="evidence" value="ECO:0007669"/>
    <property type="project" value="UniProtKB-KW"/>
</dbReference>
<sequence length="671" mass="74252">MTSSSPSFSCNNSPIIFNRNSKRIEQNLPTISSSKKLNTNNRQSNHFREAEQDLSDMITPQRTESFTPAGRLFAQRMMQPGSSASRPSRQQQQPLLFALRSIHLNDYDNQPLLTRQLQQQAVEQDEQSRITDNWIIRDRDELYWFDCLTVWSRCHEPMQTFTTLTPVLAASFVSFPLYTEPFAAFDLASYTFYGKLQQQTKSGSGNVKVMSGVAMLENDCITFLSETGSEHRTRVPFPCQRMLAHSEGLLLEREIVVSNAATEDPNLPVLFSLSHPLDDVAPVLRLKQSAAPITVANSTAAVTNYFTSSCGKLVYVCQTTGAAFVLQEQQQQHMLSLYRLRYITGAELAAWHRQVRAQYLMMSTLAGTAAAGAAAPPGPVFDTPCVRIPPSQQQPQQQQPLSAIPKHLLPDSQRLSLSPGAAAKNIASASVPALDAVWVPNQRLIVTLEPPFGREFTLCSGPQQICRLALSDFDLPLVTQQQPHQSTPSTFSASGGSTVPSGNNSMRRRLRDASLNAFNVQLGDCGSVIRRVTLPPMSVGQLVSRCLDSFQQLLPKDAYLNLLRRWYTASHSPGSRDGNAISNEWHRFDEVLRESLDLIGTEDATVSNSGCQLQQQSATTDDEDSAKRPRQSSGDADWYKLIEQSGGDRFDDLFKLAGVKGHFKGADSSAQ</sequence>
<keyword evidence="3" id="KW-0131">Cell cycle</keyword>
<proteinExistence type="predicted"/>
<reference evidence="6" key="1">
    <citation type="submission" date="2016-11" db="UniProtKB">
        <authorList>
            <consortium name="WormBaseParasite"/>
        </authorList>
    </citation>
    <scope>IDENTIFICATION</scope>
</reference>
<keyword evidence="5" id="KW-1185">Reference proteome</keyword>
<keyword evidence="2" id="KW-0498">Mitosis</keyword>
<evidence type="ECO:0000256" key="1">
    <source>
        <dbReference type="ARBA" id="ARBA00022618"/>
    </source>
</evidence>
<feature type="compositionally biased region" description="Polar residues" evidence="4">
    <location>
        <begin position="491"/>
        <end position="505"/>
    </location>
</feature>
<feature type="region of interest" description="Disordered" evidence="4">
    <location>
        <begin position="480"/>
        <end position="506"/>
    </location>
</feature>
<protein>
    <submittedName>
        <fullName evidence="6">Anaphase-promoting complex subunit 1</fullName>
    </submittedName>
</protein>
<feature type="compositionally biased region" description="Low complexity" evidence="4">
    <location>
        <begin position="480"/>
        <end position="490"/>
    </location>
</feature>
<dbReference type="GO" id="GO:0070979">
    <property type="term" value="P:protein K11-linked ubiquitination"/>
    <property type="evidence" value="ECO:0007669"/>
    <property type="project" value="TreeGrafter"/>
</dbReference>
<dbReference type="GO" id="GO:0007091">
    <property type="term" value="P:metaphase/anaphase transition of mitotic cell cycle"/>
    <property type="evidence" value="ECO:0007669"/>
    <property type="project" value="TreeGrafter"/>
</dbReference>
<dbReference type="InterPro" id="IPR024990">
    <property type="entry name" value="Apc1"/>
</dbReference>
<feature type="compositionally biased region" description="Polar residues" evidence="4">
    <location>
        <begin position="607"/>
        <end position="619"/>
    </location>
</feature>
<feature type="region of interest" description="Disordered" evidence="4">
    <location>
        <begin position="607"/>
        <end position="638"/>
    </location>
</feature>
<dbReference type="GO" id="GO:0005680">
    <property type="term" value="C:anaphase-promoting complex"/>
    <property type="evidence" value="ECO:0007669"/>
    <property type="project" value="InterPro"/>
</dbReference>
<organism evidence="5 6">
    <name type="scientific">Macrostomum lignano</name>
    <dbReference type="NCBI Taxonomy" id="282301"/>
    <lineage>
        <taxon>Eukaryota</taxon>
        <taxon>Metazoa</taxon>
        <taxon>Spiralia</taxon>
        <taxon>Lophotrochozoa</taxon>
        <taxon>Platyhelminthes</taxon>
        <taxon>Rhabditophora</taxon>
        <taxon>Macrostomorpha</taxon>
        <taxon>Macrostomida</taxon>
        <taxon>Macrostomidae</taxon>
        <taxon>Macrostomum</taxon>
    </lineage>
</organism>
<name>A0A1I8GH65_9PLAT</name>
<dbReference type="WBParaSite" id="maker-uti_cns_0001852-snap-gene-0.9-mRNA-1">
    <property type="protein sequence ID" value="maker-uti_cns_0001852-snap-gene-0.9-mRNA-1"/>
    <property type="gene ID" value="maker-uti_cns_0001852-snap-gene-0.9"/>
</dbReference>
<evidence type="ECO:0000256" key="3">
    <source>
        <dbReference type="ARBA" id="ARBA00023306"/>
    </source>
</evidence>
<dbReference type="PANTHER" id="PTHR12827:SF3">
    <property type="entry name" value="ANAPHASE-PROMOTING COMPLEX SUBUNIT 1"/>
    <property type="match status" value="1"/>
</dbReference>
<dbReference type="GO" id="GO:0031145">
    <property type="term" value="P:anaphase-promoting complex-dependent catabolic process"/>
    <property type="evidence" value="ECO:0007669"/>
    <property type="project" value="TreeGrafter"/>
</dbReference>
<evidence type="ECO:0000256" key="4">
    <source>
        <dbReference type="SAM" id="MobiDB-lite"/>
    </source>
</evidence>
<dbReference type="Proteomes" id="UP000095280">
    <property type="component" value="Unplaced"/>
</dbReference>
<evidence type="ECO:0000256" key="2">
    <source>
        <dbReference type="ARBA" id="ARBA00022776"/>
    </source>
</evidence>
<accession>A0A1I8GH65</accession>
<keyword evidence="1" id="KW-0132">Cell division</keyword>
<evidence type="ECO:0000313" key="6">
    <source>
        <dbReference type="WBParaSite" id="maker-uti_cns_0001852-snap-gene-0.9-mRNA-1"/>
    </source>
</evidence>
<evidence type="ECO:0000313" key="5">
    <source>
        <dbReference type="Proteomes" id="UP000095280"/>
    </source>
</evidence>